<evidence type="ECO:0000313" key="7">
    <source>
        <dbReference type="EMBL" id="HAD6864550.1"/>
    </source>
</evidence>
<reference evidence="7" key="2">
    <citation type="submission" date="2019-01" db="EMBL/GenBank/DDBJ databases">
        <authorList>
            <consortium name="NCBI Pathogen Detection Project"/>
        </authorList>
    </citation>
    <scope>NUCLEOTIDE SEQUENCE</scope>
    <source>
        <strain evidence="7">SL1344</strain>
    </source>
</reference>
<proteinExistence type="inferred from homology"/>
<comment type="caution">
    <text evidence="7">The sequence shown here is derived from an EMBL/GenBank/DDBJ whole genome shotgun (WGS) entry which is preliminary data.</text>
</comment>
<evidence type="ECO:0000256" key="3">
    <source>
        <dbReference type="ARBA" id="ARBA00020541"/>
    </source>
</evidence>
<keyword evidence="5" id="KW-0184">Conjugation</keyword>
<gene>
    <name evidence="7" type="ORF">G1X41_21490</name>
</gene>
<comment type="similarity">
    <text evidence="2">Belongs to the TraY family.</text>
</comment>
<keyword evidence="6" id="KW-0238">DNA-binding</keyword>
<reference evidence="7" key="1">
    <citation type="journal article" date="2018" name="Genome Biol.">
        <title>SKESA: strategic k-mer extension for scrupulous assemblies.</title>
        <authorList>
            <person name="Souvorov A."/>
            <person name="Agarwala R."/>
            <person name="Lipman D.J."/>
        </authorList>
    </citation>
    <scope>NUCLEOTIDE SEQUENCE</scope>
    <source>
        <strain evidence="7">SL1344</strain>
    </source>
</reference>
<dbReference type="GO" id="GO:0005737">
    <property type="term" value="C:cytoplasm"/>
    <property type="evidence" value="ECO:0007669"/>
    <property type="project" value="UniProtKB-SubCell"/>
</dbReference>
<protein>
    <recommendedName>
        <fullName evidence="3">Relaxosome protein TraY</fullName>
    </recommendedName>
</protein>
<dbReference type="InterPro" id="IPR008876">
    <property type="entry name" value="TraY"/>
</dbReference>
<evidence type="ECO:0000256" key="5">
    <source>
        <dbReference type="ARBA" id="ARBA00022971"/>
    </source>
</evidence>
<evidence type="ECO:0000256" key="1">
    <source>
        <dbReference type="ARBA" id="ARBA00004496"/>
    </source>
</evidence>
<dbReference type="EMBL" id="DAAPMV010000014">
    <property type="protein sequence ID" value="HAD6864550.1"/>
    <property type="molecule type" value="Genomic_DNA"/>
</dbReference>
<dbReference type="AlphaFoldDB" id="A0A718Y454"/>
<organism evidence="7">
    <name type="scientific">Salmonella typhimurium (strain SL1344)</name>
    <dbReference type="NCBI Taxonomy" id="216597"/>
    <lineage>
        <taxon>Bacteria</taxon>
        <taxon>Pseudomonadati</taxon>
        <taxon>Pseudomonadota</taxon>
        <taxon>Gammaproteobacteria</taxon>
        <taxon>Enterobacterales</taxon>
        <taxon>Enterobacteriaceae</taxon>
        <taxon>Salmonella</taxon>
    </lineage>
</organism>
<accession>A0A718Y454</accession>
<keyword evidence="4" id="KW-0963">Cytoplasm</keyword>
<evidence type="ECO:0000256" key="2">
    <source>
        <dbReference type="ARBA" id="ARBA00007183"/>
    </source>
</evidence>
<evidence type="ECO:0000256" key="6">
    <source>
        <dbReference type="ARBA" id="ARBA00023125"/>
    </source>
</evidence>
<name>A0A718Y454_SALTS</name>
<dbReference type="Pfam" id="PF05509">
    <property type="entry name" value="TraY"/>
    <property type="match status" value="1"/>
</dbReference>
<comment type="subcellular location">
    <subcellularLocation>
        <location evidence="1">Cytoplasm</location>
    </subcellularLocation>
</comment>
<evidence type="ECO:0000256" key="4">
    <source>
        <dbReference type="ARBA" id="ARBA00022490"/>
    </source>
</evidence>
<dbReference type="GO" id="GO:0003677">
    <property type="term" value="F:DNA binding"/>
    <property type="evidence" value="ECO:0007669"/>
    <property type="project" value="UniProtKB-KW"/>
</dbReference>
<sequence>MNEVTLKRLKEATKVSGRNARHEVMIRLAHSLKHIPVIDEVYWEILQEDKQK</sequence>